<dbReference type="Pfam" id="PF15317">
    <property type="entry name" value="Lbh"/>
    <property type="match status" value="1"/>
</dbReference>
<feature type="domain" description="LBH" evidence="2">
    <location>
        <begin position="33"/>
        <end position="60"/>
    </location>
</feature>
<evidence type="ECO:0000313" key="4">
    <source>
        <dbReference type="RefSeq" id="XP_040599334.1"/>
    </source>
</evidence>
<gene>
    <name evidence="4" type="primary">Lbhd2</name>
</gene>
<evidence type="ECO:0000313" key="3">
    <source>
        <dbReference type="Proteomes" id="UP000886700"/>
    </source>
</evidence>
<feature type="region of interest" description="Disordered" evidence="1">
    <location>
        <begin position="43"/>
        <end position="115"/>
    </location>
</feature>
<dbReference type="PANTHER" id="PTHR14987">
    <property type="entry name" value="PROTEIN LBH-RELATED"/>
    <property type="match status" value="1"/>
</dbReference>
<dbReference type="InterPro" id="IPR038990">
    <property type="entry name" value="LBH_dom"/>
</dbReference>
<organism evidence="3 4">
    <name type="scientific">Mesocricetus auratus</name>
    <name type="common">Golden hamster</name>
    <dbReference type="NCBI Taxonomy" id="10036"/>
    <lineage>
        <taxon>Eukaryota</taxon>
        <taxon>Metazoa</taxon>
        <taxon>Chordata</taxon>
        <taxon>Craniata</taxon>
        <taxon>Vertebrata</taxon>
        <taxon>Euteleostomi</taxon>
        <taxon>Mammalia</taxon>
        <taxon>Eutheria</taxon>
        <taxon>Euarchontoglires</taxon>
        <taxon>Glires</taxon>
        <taxon>Rodentia</taxon>
        <taxon>Myomorpha</taxon>
        <taxon>Muroidea</taxon>
        <taxon>Cricetidae</taxon>
        <taxon>Cricetinae</taxon>
        <taxon>Mesocricetus</taxon>
    </lineage>
</organism>
<dbReference type="RefSeq" id="XP_040599334.1">
    <property type="nucleotide sequence ID" value="XM_040743400.1"/>
</dbReference>
<protein>
    <submittedName>
        <fullName evidence="4">LBH domain-containing protein 2</fullName>
    </submittedName>
</protein>
<dbReference type="InterPro" id="IPR042945">
    <property type="entry name" value="LBH_dom_prot"/>
</dbReference>
<feature type="compositionally biased region" description="Low complexity" evidence="1">
    <location>
        <begin position="63"/>
        <end position="75"/>
    </location>
</feature>
<dbReference type="GeneID" id="106020985"/>
<dbReference type="Proteomes" id="UP000886700">
    <property type="component" value="Unplaced"/>
</dbReference>
<sequence>MWREEAKDPAGKLLEREYAGFQESRGKGPRLCQRLPSIVVEPTEVGSVESGELRWPPEGTQRGTPQSQAAATAPSSSPPGAPGKATDHDGMEGASAGRQAFPGPVTDKGMAGSAL</sequence>
<name>A0ABM2X927_MESAU</name>
<evidence type="ECO:0000259" key="2">
    <source>
        <dbReference type="Pfam" id="PF15317"/>
    </source>
</evidence>
<proteinExistence type="predicted"/>
<keyword evidence="3" id="KW-1185">Reference proteome</keyword>
<reference evidence="4" key="1">
    <citation type="submission" date="2025-08" db="UniProtKB">
        <authorList>
            <consortium name="RefSeq"/>
        </authorList>
    </citation>
    <scope>IDENTIFICATION</scope>
    <source>
        <tissue evidence="4">Liver</tissue>
    </source>
</reference>
<dbReference type="PANTHER" id="PTHR14987:SF3">
    <property type="entry name" value="LBH DOMAIN-CONTAINING PROTEIN 2"/>
    <property type="match status" value="1"/>
</dbReference>
<evidence type="ECO:0000256" key="1">
    <source>
        <dbReference type="SAM" id="MobiDB-lite"/>
    </source>
</evidence>
<accession>A0ABM2X927</accession>